<feature type="transmembrane region" description="Helical" evidence="1">
    <location>
        <begin position="95"/>
        <end position="118"/>
    </location>
</feature>
<evidence type="ECO:0000259" key="2">
    <source>
        <dbReference type="Pfam" id="PF00487"/>
    </source>
</evidence>
<feature type="transmembrane region" description="Helical" evidence="1">
    <location>
        <begin position="130"/>
        <end position="150"/>
    </location>
</feature>
<dbReference type="OrthoDB" id="1461976at2759"/>
<dbReference type="Pfam" id="PF00487">
    <property type="entry name" value="FA_desaturase"/>
    <property type="match status" value="1"/>
</dbReference>
<accession>A0A0C9V606</accession>
<evidence type="ECO:0000313" key="3">
    <source>
        <dbReference type="EMBL" id="KIJ36992.1"/>
    </source>
</evidence>
<dbReference type="GO" id="GO:0016491">
    <property type="term" value="F:oxidoreductase activity"/>
    <property type="evidence" value="ECO:0007669"/>
    <property type="project" value="InterPro"/>
</dbReference>
<evidence type="ECO:0000256" key="1">
    <source>
        <dbReference type="SAM" id="Phobius"/>
    </source>
</evidence>
<feature type="transmembrane region" description="Helical" evidence="1">
    <location>
        <begin position="280"/>
        <end position="298"/>
    </location>
</feature>
<feature type="transmembrane region" description="Helical" evidence="1">
    <location>
        <begin position="55"/>
        <end position="75"/>
    </location>
</feature>
<evidence type="ECO:0000313" key="4">
    <source>
        <dbReference type="Proteomes" id="UP000054279"/>
    </source>
</evidence>
<dbReference type="InterPro" id="IPR005804">
    <property type="entry name" value="FA_desaturase_dom"/>
</dbReference>
<gene>
    <name evidence="3" type="ORF">M422DRAFT_232190</name>
</gene>
<dbReference type="Proteomes" id="UP000054279">
    <property type="component" value="Unassembled WGS sequence"/>
</dbReference>
<keyword evidence="1" id="KW-0472">Membrane</keyword>
<dbReference type="PANTHER" id="PTHR32100">
    <property type="entry name" value="OMEGA-6 FATTY ACID DESATURASE, CHLOROPLASTIC"/>
    <property type="match status" value="1"/>
</dbReference>
<dbReference type="GO" id="GO:0006629">
    <property type="term" value="P:lipid metabolic process"/>
    <property type="evidence" value="ECO:0007669"/>
    <property type="project" value="InterPro"/>
</dbReference>
<organism evidence="3 4">
    <name type="scientific">Sphaerobolus stellatus (strain SS14)</name>
    <dbReference type="NCBI Taxonomy" id="990650"/>
    <lineage>
        <taxon>Eukaryota</taxon>
        <taxon>Fungi</taxon>
        <taxon>Dikarya</taxon>
        <taxon>Basidiomycota</taxon>
        <taxon>Agaricomycotina</taxon>
        <taxon>Agaricomycetes</taxon>
        <taxon>Phallomycetidae</taxon>
        <taxon>Geastrales</taxon>
        <taxon>Sphaerobolaceae</taxon>
        <taxon>Sphaerobolus</taxon>
    </lineage>
</organism>
<protein>
    <recommendedName>
        <fullName evidence="2">Fatty acid desaturase domain-containing protein</fullName>
    </recommendedName>
</protein>
<dbReference type="EMBL" id="KN837173">
    <property type="protein sequence ID" value="KIJ36992.1"/>
    <property type="molecule type" value="Genomic_DNA"/>
</dbReference>
<proteinExistence type="predicted"/>
<keyword evidence="1" id="KW-0812">Transmembrane</keyword>
<feature type="transmembrane region" description="Helical" evidence="1">
    <location>
        <begin position="201"/>
        <end position="221"/>
    </location>
</feature>
<sequence>MEEPKATPGGDISQATKGIKGDNSFQDYVPMTKSLKEIRAAIPARLFKRSTTKGLMYLGRDLVMMGLFFCLATFIDPFFSSSSTRSLLSLSGAKAARWAAWGVYWWFQGLVMTGLWVIGHEAGHLALSPSVPICHIIGLILHSFLLTPYFSWRYSHHTHHTYIASMEKDNFGIPDTRSDLSLPSEKHQSVSYSEFFEDTPMFNLLYLVGRQIIGFPAYLLWNASGQKVPRWTNHFNPNSVLFTSKQRNAVILSDIGVLTMAGIIAYAVSKVGAATVFKYYGLPWVLVGHWITMAVFLHHTDPRAPRFRGNAWNFQRGAAATVDREFLGWQGRFFLHDISHYHVIHHYFSRMPFYNGEEATVYLKEILGPYYIHSSESVFKSLWDTYRQCKFIEDDGDIVFYKDNKGKAARQFAQG</sequence>
<name>A0A0C9V606_SPHS4</name>
<dbReference type="CDD" id="cd03507">
    <property type="entry name" value="Delta12-FADS-like"/>
    <property type="match status" value="1"/>
</dbReference>
<dbReference type="HOGENOM" id="CLU_033094_0_0_1"/>
<keyword evidence="4" id="KW-1185">Reference proteome</keyword>
<feature type="domain" description="Fatty acid desaturase" evidence="2">
    <location>
        <begin position="98"/>
        <end position="373"/>
    </location>
</feature>
<dbReference type="InterPro" id="IPR012171">
    <property type="entry name" value="Fatty_acid_desaturase"/>
</dbReference>
<reference evidence="3 4" key="1">
    <citation type="submission" date="2014-06" db="EMBL/GenBank/DDBJ databases">
        <title>Evolutionary Origins and Diversification of the Mycorrhizal Mutualists.</title>
        <authorList>
            <consortium name="DOE Joint Genome Institute"/>
            <consortium name="Mycorrhizal Genomics Consortium"/>
            <person name="Kohler A."/>
            <person name="Kuo A."/>
            <person name="Nagy L.G."/>
            <person name="Floudas D."/>
            <person name="Copeland A."/>
            <person name="Barry K.W."/>
            <person name="Cichocki N."/>
            <person name="Veneault-Fourrey C."/>
            <person name="LaButti K."/>
            <person name="Lindquist E.A."/>
            <person name="Lipzen A."/>
            <person name="Lundell T."/>
            <person name="Morin E."/>
            <person name="Murat C."/>
            <person name="Riley R."/>
            <person name="Ohm R."/>
            <person name="Sun H."/>
            <person name="Tunlid A."/>
            <person name="Henrissat B."/>
            <person name="Grigoriev I.V."/>
            <person name="Hibbett D.S."/>
            <person name="Martin F."/>
        </authorList>
    </citation>
    <scope>NUCLEOTIDE SEQUENCE [LARGE SCALE GENOMIC DNA]</scope>
    <source>
        <strain evidence="3 4">SS14</strain>
    </source>
</reference>
<dbReference type="AlphaFoldDB" id="A0A0C9V606"/>
<feature type="transmembrane region" description="Helical" evidence="1">
    <location>
        <begin position="249"/>
        <end position="268"/>
    </location>
</feature>
<keyword evidence="1" id="KW-1133">Transmembrane helix</keyword>